<organism evidence="1 2">
    <name type="scientific">Roridomyces roridus</name>
    <dbReference type="NCBI Taxonomy" id="1738132"/>
    <lineage>
        <taxon>Eukaryota</taxon>
        <taxon>Fungi</taxon>
        <taxon>Dikarya</taxon>
        <taxon>Basidiomycota</taxon>
        <taxon>Agaricomycotina</taxon>
        <taxon>Agaricomycetes</taxon>
        <taxon>Agaricomycetidae</taxon>
        <taxon>Agaricales</taxon>
        <taxon>Marasmiineae</taxon>
        <taxon>Mycenaceae</taxon>
        <taxon>Roridomyces</taxon>
    </lineage>
</organism>
<dbReference type="Proteomes" id="UP001221142">
    <property type="component" value="Unassembled WGS sequence"/>
</dbReference>
<dbReference type="SUPFAM" id="SSF48208">
    <property type="entry name" value="Six-hairpin glycosidases"/>
    <property type="match status" value="1"/>
</dbReference>
<dbReference type="InterPro" id="IPR005198">
    <property type="entry name" value="Glyco_hydro_76"/>
</dbReference>
<evidence type="ECO:0000313" key="2">
    <source>
        <dbReference type="Proteomes" id="UP001221142"/>
    </source>
</evidence>
<dbReference type="GO" id="GO:0005975">
    <property type="term" value="P:carbohydrate metabolic process"/>
    <property type="evidence" value="ECO:0007669"/>
    <property type="project" value="InterPro"/>
</dbReference>
<proteinExistence type="predicted"/>
<name>A0AAD7BDI3_9AGAR</name>
<dbReference type="InterPro" id="IPR008928">
    <property type="entry name" value="6-hairpin_glycosidase_sf"/>
</dbReference>
<feature type="non-terminal residue" evidence="1">
    <location>
        <position position="79"/>
    </location>
</feature>
<dbReference type="Pfam" id="PF03663">
    <property type="entry name" value="Glyco_hydro_76"/>
    <property type="match status" value="1"/>
</dbReference>
<accession>A0AAD7BDI3</accession>
<reference evidence="1" key="1">
    <citation type="submission" date="2023-03" db="EMBL/GenBank/DDBJ databases">
        <title>Massive genome expansion in bonnet fungi (Mycena s.s.) driven by repeated elements and novel gene families across ecological guilds.</title>
        <authorList>
            <consortium name="Lawrence Berkeley National Laboratory"/>
            <person name="Harder C.B."/>
            <person name="Miyauchi S."/>
            <person name="Viragh M."/>
            <person name="Kuo A."/>
            <person name="Thoen E."/>
            <person name="Andreopoulos B."/>
            <person name="Lu D."/>
            <person name="Skrede I."/>
            <person name="Drula E."/>
            <person name="Henrissat B."/>
            <person name="Morin E."/>
            <person name="Kohler A."/>
            <person name="Barry K."/>
            <person name="LaButti K."/>
            <person name="Morin E."/>
            <person name="Salamov A."/>
            <person name="Lipzen A."/>
            <person name="Mereny Z."/>
            <person name="Hegedus B."/>
            <person name="Baldrian P."/>
            <person name="Stursova M."/>
            <person name="Weitz H."/>
            <person name="Taylor A."/>
            <person name="Grigoriev I.V."/>
            <person name="Nagy L.G."/>
            <person name="Martin F."/>
            <person name="Kauserud H."/>
        </authorList>
    </citation>
    <scope>NUCLEOTIDE SEQUENCE</scope>
    <source>
        <strain evidence="1">9284</strain>
    </source>
</reference>
<sequence>LSAMLAEVTTNSSYLQAAEEAAAFIQTHLSNPGGFVQEQMQIHDQDACFVWPSSVPTNSGLMIEGLSILYSITRNTTVL</sequence>
<evidence type="ECO:0000313" key="1">
    <source>
        <dbReference type="EMBL" id="KAJ7617256.1"/>
    </source>
</evidence>
<gene>
    <name evidence="1" type="ORF">FB45DRAFT_711786</name>
</gene>
<dbReference type="Gene3D" id="1.50.10.20">
    <property type="match status" value="1"/>
</dbReference>
<protein>
    <submittedName>
        <fullName evidence="1">Uncharacterized protein</fullName>
    </submittedName>
</protein>
<feature type="non-terminal residue" evidence="1">
    <location>
        <position position="1"/>
    </location>
</feature>
<keyword evidence="2" id="KW-1185">Reference proteome</keyword>
<comment type="caution">
    <text evidence="1">The sequence shown here is derived from an EMBL/GenBank/DDBJ whole genome shotgun (WGS) entry which is preliminary data.</text>
</comment>
<dbReference type="AlphaFoldDB" id="A0AAD7BDI3"/>
<dbReference type="EMBL" id="JARKIF010000021">
    <property type="protein sequence ID" value="KAJ7617256.1"/>
    <property type="molecule type" value="Genomic_DNA"/>
</dbReference>